<dbReference type="Gene3D" id="1.10.510.10">
    <property type="entry name" value="Transferase(Phosphotransferase) domain 1"/>
    <property type="match status" value="1"/>
</dbReference>
<dbReference type="STRING" id="45286.A0A0X8HQY8"/>
<evidence type="ECO:0000256" key="10">
    <source>
        <dbReference type="PROSITE-ProRule" id="PRU10141"/>
    </source>
</evidence>
<keyword evidence="3" id="KW-0808">Transferase</keyword>
<evidence type="ECO:0000256" key="5">
    <source>
        <dbReference type="ARBA" id="ARBA00022777"/>
    </source>
</evidence>
<dbReference type="GO" id="GO:0005829">
    <property type="term" value="C:cytosol"/>
    <property type="evidence" value="ECO:0007669"/>
    <property type="project" value="TreeGrafter"/>
</dbReference>
<keyword evidence="4 10" id="KW-0547">Nucleotide-binding</keyword>
<dbReference type="InterPro" id="IPR011009">
    <property type="entry name" value="Kinase-like_dom_sf"/>
</dbReference>
<proteinExistence type="inferred from homology"/>
<keyword evidence="5" id="KW-0418">Kinase</keyword>
<name>A0A0X8HQY8_9SACH</name>
<accession>A0A0X8HQY8</accession>
<evidence type="ECO:0000256" key="1">
    <source>
        <dbReference type="ARBA" id="ARBA00012513"/>
    </source>
</evidence>
<keyword evidence="2" id="KW-0723">Serine/threonine-protein kinase</keyword>
<dbReference type="PROSITE" id="PS00107">
    <property type="entry name" value="PROTEIN_KINASE_ATP"/>
    <property type="match status" value="1"/>
</dbReference>
<dbReference type="InterPro" id="IPR017441">
    <property type="entry name" value="Protein_kinase_ATP_BS"/>
</dbReference>
<organism evidence="13 14">
    <name type="scientific">Eremothecium sinecaudum</name>
    <dbReference type="NCBI Taxonomy" id="45286"/>
    <lineage>
        <taxon>Eukaryota</taxon>
        <taxon>Fungi</taxon>
        <taxon>Dikarya</taxon>
        <taxon>Ascomycota</taxon>
        <taxon>Saccharomycotina</taxon>
        <taxon>Saccharomycetes</taxon>
        <taxon>Saccharomycetales</taxon>
        <taxon>Saccharomycetaceae</taxon>
        <taxon>Eremothecium</taxon>
    </lineage>
</organism>
<feature type="compositionally biased region" description="Low complexity" evidence="11">
    <location>
        <begin position="38"/>
        <end position="47"/>
    </location>
</feature>
<evidence type="ECO:0000259" key="12">
    <source>
        <dbReference type="PROSITE" id="PS50011"/>
    </source>
</evidence>
<keyword evidence="6 10" id="KW-0067">ATP-binding</keyword>
<sequence>MPQQVRISRENSVKRSRSFTKSFKGLFKSRSPTPPPSSRSTSASSATYVLQSPKHLPLSGLVKLSLSPRAELQSVRNNKSEESMLSDDSSLKMKNAPATAEFYSKDNGTDSSSSVLLAGEFAGSDLRTGTECSSKLSYATESLYKTAVESDADPSIDAQLDHSMREAAIHAPSPNKRGRSLQRSQSATVSKFKDRTPHGSADPMKKETKKPRYVIQDEHFRVDESGHHEHILKIMPLIQDIDCHKTKSGGFWLSSVFKLHRHEDGEMNIAHSILPSVKPDLEGRVSMAPKEGFTNIKEEDEEDAENGHLGIVSATIGAVKDAAARSPHMSGVLAGTGVAAGVVVGSIAGAVTGAKEAIVQKIKPAVVEQDQFDENYGHELHHGKDKMPKVVNKHAAIGSDELKLINNLAERINDGIEHLDKNSPAEVSPNVKNIKAKQILAEKYGKCIGMVGHGAYGTVWVTSKDISHANDDVSSHHSPCKGTFEHNGRLFYALKELKPRVDESHEKFSTRLTSEFVIGHSLSGRLGIVNSSTFSAHPNILKVFDLMQTHDAFVEVFEFCPSGDLYNLLTRSGKSGSGLHPLEADCFMKQLLNGVQYMHEHGVAHCDLKPENILFTPTGVLKICDFGSSSVFQTAWEKNVHFQTGKVGSEPYVAPEEFIPNREYDSRLVDCWSCGIIYCTMVLGHYLWKVANKDKDQIYSTFVEEMTERGEYSVFEEMRHVNQELNRCRKMCLYNVFQWQPKKRIPIPKLLETPWMRKTVCCINYKYTAIQCQQQS</sequence>
<evidence type="ECO:0000256" key="9">
    <source>
        <dbReference type="ARBA" id="ARBA00048679"/>
    </source>
</evidence>
<dbReference type="GO" id="GO:0005524">
    <property type="term" value="F:ATP binding"/>
    <property type="evidence" value="ECO:0007669"/>
    <property type="project" value="UniProtKB-UniRule"/>
</dbReference>
<dbReference type="EC" id="2.7.11.1" evidence="1"/>
<keyword evidence="14" id="KW-1185">Reference proteome</keyword>
<comment type="similarity">
    <text evidence="7">Belongs to the protein kinase superfamily. CAMK Ser/Thr protein kinase family. NPR/HAL subfamily. HAL5 sub-subfamily.</text>
</comment>
<dbReference type="SMART" id="SM00220">
    <property type="entry name" value="S_TKc"/>
    <property type="match status" value="1"/>
</dbReference>
<evidence type="ECO:0000256" key="4">
    <source>
        <dbReference type="ARBA" id="ARBA00022741"/>
    </source>
</evidence>
<reference evidence="13 14" key="1">
    <citation type="submission" date="2016-01" db="EMBL/GenBank/DDBJ databases">
        <title>Genome sequence of the yeast Holleya sinecauda.</title>
        <authorList>
            <person name="Dietrich F.S."/>
        </authorList>
    </citation>
    <scope>NUCLEOTIDE SEQUENCE [LARGE SCALE GENOMIC DNA]</scope>
    <source>
        <strain evidence="13 14">ATCC 58844</strain>
    </source>
</reference>
<feature type="region of interest" description="Disordered" evidence="11">
    <location>
        <begin position="1"/>
        <end position="48"/>
    </location>
</feature>
<evidence type="ECO:0000256" key="6">
    <source>
        <dbReference type="ARBA" id="ARBA00022840"/>
    </source>
</evidence>
<dbReference type="PROSITE" id="PS50011">
    <property type="entry name" value="PROTEIN_KINASE_DOM"/>
    <property type="match status" value="1"/>
</dbReference>
<dbReference type="OrthoDB" id="6513151at2759"/>
<dbReference type="Pfam" id="PF00069">
    <property type="entry name" value="Pkinase"/>
    <property type="match status" value="1"/>
</dbReference>
<dbReference type="Proteomes" id="UP000243052">
    <property type="component" value="Chromosome iv"/>
</dbReference>
<feature type="domain" description="Protein kinase" evidence="12">
    <location>
        <begin position="445"/>
        <end position="756"/>
    </location>
</feature>
<dbReference type="SUPFAM" id="SSF56112">
    <property type="entry name" value="Protein kinase-like (PK-like)"/>
    <property type="match status" value="1"/>
</dbReference>
<evidence type="ECO:0000256" key="2">
    <source>
        <dbReference type="ARBA" id="ARBA00022527"/>
    </source>
</evidence>
<dbReference type="GO" id="GO:0030003">
    <property type="term" value="P:intracellular monoatomic cation homeostasis"/>
    <property type="evidence" value="ECO:0007669"/>
    <property type="project" value="TreeGrafter"/>
</dbReference>
<dbReference type="GeneID" id="28723609"/>
<evidence type="ECO:0000256" key="3">
    <source>
        <dbReference type="ARBA" id="ARBA00022679"/>
    </source>
</evidence>
<evidence type="ECO:0000256" key="8">
    <source>
        <dbReference type="ARBA" id="ARBA00047899"/>
    </source>
</evidence>
<comment type="catalytic activity">
    <reaction evidence="9">
        <text>L-seryl-[protein] + ATP = O-phospho-L-seryl-[protein] + ADP + H(+)</text>
        <dbReference type="Rhea" id="RHEA:17989"/>
        <dbReference type="Rhea" id="RHEA-COMP:9863"/>
        <dbReference type="Rhea" id="RHEA-COMP:11604"/>
        <dbReference type="ChEBI" id="CHEBI:15378"/>
        <dbReference type="ChEBI" id="CHEBI:29999"/>
        <dbReference type="ChEBI" id="CHEBI:30616"/>
        <dbReference type="ChEBI" id="CHEBI:83421"/>
        <dbReference type="ChEBI" id="CHEBI:456216"/>
        <dbReference type="EC" id="2.7.11.1"/>
    </reaction>
</comment>
<dbReference type="GO" id="GO:0004674">
    <property type="term" value="F:protein serine/threonine kinase activity"/>
    <property type="evidence" value="ECO:0007669"/>
    <property type="project" value="UniProtKB-KW"/>
</dbReference>
<evidence type="ECO:0000313" key="14">
    <source>
        <dbReference type="Proteomes" id="UP000243052"/>
    </source>
</evidence>
<dbReference type="EMBL" id="CP014244">
    <property type="protein sequence ID" value="AMD20366.1"/>
    <property type="molecule type" value="Genomic_DNA"/>
</dbReference>
<evidence type="ECO:0000256" key="11">
    <source>
        <dbReference type="SAM" id="MobiDB-lite"/>
    </source>
</evidence>
<dbReference type="PANTHER" id="PTHR24343:SF43">
    <property type="entry name" value="SERINE_THREONINE-PROTEIN KINASE HAL5-RELATED"/>
    <property type="match status" value="1"/>
</dbReference>
<protein>
    <recommendedName>
        <fullName evidence="1">non-specific serine/threonine protein kinase</fullName>
        <ecNumber evidence="1">2.7.11.1</ecNumber>
    </recommendedName>
</protein>
<dbReference type="InterPro" id="IPR008271">
    <property type="entry name" value="Ser/Thr_kinase_AS"/>
</dbReference>
<feature type="region of interest" description="Disordered" evidence="11">
    <location>
        <begin position="71"/>
        <end position="92"/>
    </location>
</feature>
<comment type="catalytic activity">
    <reaction evidence="8">
        <text>L-threonyl-[protein] + ATP = O-phospho-L-threonyl-[protein] + ADP + H(+)</text>
        <dbReference type="Rhea" id="RHEA:46608"/>
        <dbReference type="Rhea" id="RHEA-COMP:11060"/>
        <dbReference type="Rhea" id="RHEA-COMP:11605"/>
        <dbReference type="ChEBI" id="CHEBI:15378"/>
        <dbReference type="ChEBI" id="CHEBI:30013"/>
        <dbReference type="ChEBI" id="CHEBI:30616"/>
        <dbReference type="ChEBI" id="CHEBI:61977"/>
        <dbReference type="ChEBI" id="CHEBI:456216"/>
        <dbReference type="EC" id="2.7.11.1"/>
    </reaction>
</comment>
<gene>
    <name evidence="13" type="ORF">AW171_hschr42255</name>
</gene>
<feature type="binding site" evidence="10">
    <location>
        <position position="481"/>
    </location>
    <ligand>
        <name>ATP</name>
        <dbReference type="ChEBI" id="CHEBI:30616"/>
    </ligand>
</feature>
<evidence type="ECO:0000256" key="7">
    <source>
        <dbReference type="ARBA" id="ARBA00038505"/>
    </source>
</evidence>
<feature type="region of interest" description="Disordered" evidence="11">
    <location>
        <begin position="169"/>
        <end position="208"/>
    </location>
</feature>
<dbReference type="AlphaFoldDB" id="A0A0X8HQY8"/>
<dbReference type="PROSITE" id="PS00108">
    <property type="entry name" value="PROTEIN_KINASE_ST"/>
    <property type="match status" value="1"/>
</dbReference>
<evidence type="ECO:0000313" key="13">
    <source>
        <dbReference type="EMBL" id="AMD20366.1"/>
    </source>
</evidence>
<dbReference type="InterPro" id="IPR000719">
    <property type="entry name" value="Prot_kinase_dom"/>
</dbReference>
<dbReference type="PANTHER" id="PTHR24343">
    <property type="entry name" value="SERINE/THREONINE KINASE"/>
    <property type="match status" value="1"/>
</dbReference>
<dbReference type="RefSeq" id="XP_017987362.1">
    <property type="nucleotide sequence ID" value="XM_018132060.1"/>
</dbReference>